<evidence type="ECO:0000259" key="1">
    <source>
        <dbReference type="PROSITE" id="PS50076"/>
    </source>
</evidence>
<dbReference type="SUPFAM" id="SSF46565">
    <property type="entry name" value="Chaperone J-domain"/>
    <property type="match status" value="1"/>
</dbReference>
<proteinExistence type="predicted"/>
<feature type="domain" description="J" evidence="1">
    <location>
        <begin position="108"/>
        <end position="172"/>
    </location>
</feature>
<gene>
    <name evidence="2" type="ORF">TrST_g681</name>
</gene>
<dbReference type="CDD" id="cd06257">
    <property type="entry name" value="DnaJ"/>
    <property type="match status" value="1"/>
</dbReference>
<accession>A0A9W7A1J8</accession>
<dbReference type="Pfam" id="PF14308">
    <property type="entry name" value="DnaJ-X"/>
    <property type="match status" value="1"/>
</dbReference>
<evidence type="ECO:0000313" key="2">
    <source>
        <dbReference type="EMBL" id="GMH64214.1"/>
    </source>
</evidence>
<dbReference type="PANTHER" id="PTHR44094:SF8">
    <property type="entry name" value="DNAJ HEAT SHOCK N-TERMINAL DOMAIN-CONTAINING PROTEIN-RELATED"/>
    <property type="match status" value="1"/>
</dbReference>
<dbReference type="Gene3D" id="1.10.287.110">
    <property type="entry name" value="DnaJ domain"/>
    <property type="match status" value="1"/>
</dbReference>
<dbReference type="PRINTS" id="PR00625">
    <property type="entry name" value="JDOMAIN"/>
</dbReference>
<dbReference type="InterPro" id="IPR052423">
    <property type="entry name" value="EMIR"/>
</dbReference>
<dbReference type="OrthoDB" id="10250354at2759"/>
<dbReference type="InterPro" id="IPR026894">
    <property type="entry name" value="DnaJ_X"/>
</dbReference>
<dbReference type="Proteomes" id="UP001165085">
    <property type="component" value="Unassembled WGS sequence"/>
</dbReference>
<dbReference type="SMART" id="SM00271">
    <property type="entry name" value="DnaJ"/>
    <property type="match status" value="1"/>
</dbReference>
<sequence>MSEKEKDGESPSPPGLLVRLIGCCCACACAIALCPLVCCCSATDTAIQKAQGKRYDGKLNKWVIDDLEADAAYMKDKPEDDDDILKMDSQASYVPPPKTGGKKVKETKYYDDLGVSTDATQSTIKRAYYVEARKCHPDRNPTPAAADKFRDIGEAYQVLSDEKLRAQYDLVGEKGLSGDKTSISADGVDPSLMFTMIFGNDKFQHIIGRLLMVSATMAGNQEETNIGNEELKEIETRRVIRLALNLASKIQPFVEGESVKAQWEAEAASLVEASYGEAILNAVGMSYRLVATQMGGSWGEGKKAEFKEVKNKIGTLKTTMKAASEMQKAEGEEAQLPAYLSIMWQATSMDIAATIHEVVAKVSLDASVSADVRKARVEAILVLGDIYEAAKSKDPKMRAMSARGIFQNAAQAAMEETTRKNNEKENADML</sequence>
<dbReference type="InterPro" id="IPR001623">
    <property type="entry name" value="DnaJ_domain"/>
</dbReference>
<dbReference type="PROSITE" id="PS50076">
    <property type="entry name" value="DNAJ_2"/>
    <property type="match status" value="1"/>
</dbReference>
<dbReference type="InterPro" id="IPR018253">
    <property type="entry name" value="DnaJ_domain_CS"/>
</dbReference>
<dbReference type="EMBL" id="BRXY01000092">
    <property type="protein sequence ID" value="GMH64214.1"/>
    <property type="molecule type" value="Genomic_DNA"/>
</dbReference>
<keyword evidence="3" id="KW-1185">Reference proteome</keyword>
<comment type="caution">
    <text evidence="2">The sequence shown here is derived from an EMBL/GenBank/DDBJ whole genome shotgun (WGS) entry which is preliminary data.</text>
</comment>
<dbReference type="InterPro" id="IPR036869">
    <property type="entry name" value="J_dom_sf"/>
</dbReference>
<reference evidence="3" key="1">
    <citation type="journal article" date="2023" name="Commun. Biol.">
        <title>Genome analysis of Parmales, the sister group of diatoms, reveals the evolutionary specialization of diatoms from phago-mixotrophs to photoautotrophs.</title>
        <authorList>
            <person name="Ban H."/>
            <person name="Sato S."/>
            <person name="Yoshikawa S."/>
            <person name="Yamada K."/>
            <person name="Nakamura Y."/>
            <person name="Ichinomiya M."/>
            <person name="Sato N."/>
            <person name="Blanc-Mathieu R."/>
            <person name="Endo H."/>
            <person name="Kuwata A."/>
            <person name="Ogata H."/>
        </authorList>
    </citation>
    <scope>NUCLEOTIDE SEQUENCE [LARGE SCALE GENOMIC DNA]</scope>
    <source>
        <strain evidence="3">NIES 3701</strain>
    </source>
</reference>
<name>A0A9W7A1J8_9STRA</name>
<dbReference type="Pfam" id="PF00226">
    <property type="entry name" value="DnaJ"/>
    <property type="match status" value="1"/>
</dbReference>
<dbReference type="AlphaFoldDB" id="A0A9W7A1J8"/>
<dbReference type="PANTHER" id="PTHR44094">
    <property type="entry name" value="DNAJ HEAT SHOCK N-TERMINAL DOMAIN-CONTAINING PROTEIN"/>
    <property type="match status" value="1"/>
</dbReference>
<protein>
    <recommendedName>
        <fullName evidence="1">J domain-containing protein</fullName>
    </recommendedName>
</protein>
<organism evidence="2 3">
    <name type="scientific">Triparma strigata</name>
    <dbReference type="NCBI Taxonomy" id="1606541"/>
    <lineage>
        <taxon>Eukaryota</taxon>
        <taxon>Sar</taxon>
        <taxon>Stramenopiles</taxon>
        <taxon>Ochrophyta</taxon>
        <taxon>Bolidophyceae</taxon>
        <taxon>Parmales</taxon>
        <taxon>Triparmaceae</taxon>
        <taxon>Triparma</taxon>
    </lineage>
</organism>
<dbReference type="PROSITE" id="PS00636">
    <property type="entry name" value="DNAJ_1"/>
    <property type="match status" value="1"/>
</dbReference>
<evidence type="ECO:0000313" key="3">
    <source>
        <dbReference type="Proteomes" id="UP001165085"/>
    </source>
</evidence>